<evidence type="ECO:0000256" key="10">
    <source>
        <dbReference type="RuleBase" id="RU003812"/>
    </source>
</evidence>
<keyword evidence="4 8" id="KW-0547">Nucleotide-binding</keyword>
<dbReference type="InterPro" id="IPR003694">
    <property type="entry name" value="NAD_synthase"/>
</dbReference>
<comment type="pathway">
    <text evidence="8">Cofactor biosynthesis; NAD(+) biosynthesis; NAD(+) from deamido-NAD(+) (ammonia route): step 1/1.</text>
</comment>
<dbReference type="EC" id="6.3.1.5" evidence="8 10"/>
<dbReference type="InterPro" id="IPR022926">
    <property type="entry name" value="NH(3)-dep_NAD(+)_synth"/>
</dbReference>
<protein>
    <recommendedName>
        <fullName evidence="8 10">NH(3)-dependent NAD(+) synthetase</fullName>
        <ecNumber evidence="8 10">6.3.1.5</ecNumber>
    </recommendedName>
</protein>
<evidence type="ECO:0000256" key="5">
    <source>
        <dbReference type="ARBA" id="ARBA00022840"/>
    </source>
</evidence>
<evidence type="ECO:0000256" key="4">
    <source>
        <dbReference type="ARBA" id="ARBA00022741"/>
    </source>
</evidence>
<comment type="caution">
    <text evidence="8">Lacks conserved residue(s) required for the propagation of feature annotation.</text>
</comment>
<evidence type="ECO:0000256" key="3">
    <source>
        <dbReference type="ARBA" id="ARBA00022723"/>
    </source>
</evidence>
<feature type="binding site" evidence="8">
    <location>
        <position position="41"/>
    </location>
    <ligand>
        <name>Mg(2+)</name>
        <dbReference type="ChEBI" id="CHEBI:18420"/>
    </ligand>
</feature>
<feature type="binding site" description="in other chain" evidence="8">
    <location>
        <begin position="234"/>
        <end position="235"/>
    </location>
    <ligand>
        <name>deamido-NAD(+)</name>
        <dbReference type="ChEBI" id="CHEBI:58437"/>
        <note>ligand shared between two neighboring subunits</note>
    </ligand>
</feature>
<gene>
    <name evidence="8" type="primary">nadE</name>
    <name evidence="12" type="ORF">J2S72_000482</name>
</gene>
<organism evidence="12 13">
    <name type="scientific">Peptoniphilus koenoeneniae</name>
    <dbReference type="NCBI Taxonomy" id="507751"/>
    <lineage>
        <taxon>Bacteria</taxon>
        <taxon>Bacillati</taxon>
        <taxon>Bacillota</taxon>
        <taxon>Tissierellia</taxon>
        <taxon>Tissierellales</taxon>
        <taxon>Peptoniphilaceae</taxon>
        <taxon>Peptoniphilus</taxon>
    </lineage>
</organism>
<evidence type="ECO:0000259" key="11">
    <source>
        <dbReference type="Pfam" id="PF02540"/>
    </source>
</evidence>
<feature type="domain" description="NAD/GMP synthase" evidence="11">
    <location>
        <begin position="13"/>
        <end position="238"/>
    </location>
</feature>
<dbReference type="RefSeq" id="WP_023055575.1">
    <property type="nucleotide sequence ID" value="NZ_JAUSTN010000002.1"/>
</dbReference>
<evidence type="ECO:0000313" key="12">
    <source>
        <dbReference type="EMBL" id="MDQ0274474.1"/>
    </source>
</evidence>
<dbReference type="CDD" id="cd00553">
    <property type="entry name" value="NAD_synthase"/>
    <property type="match status" value="1"/>
</dbReference>
<dbReference type="Gene3D" id="3.40.50.620">
    <property type="entry name" value="HUPs"/>
    <property type="match status" value="1"/>
</dbReference>
<dbReference type="NCBIfam" id="TIGR00552">
    <property type="entry name" value="nadE"/>
    <property type="match status" value="1"/>
</dbReference>
<dbReference type="GO" id="GO:0008795">
    <property type="term" value="F:NAD+ synthase activity"/>
    <property type="evidence" value="ECO:0007669"/>
    <property type="project" value="UniProtKB-EC"/>
</dbReference>
<accession>A0ABU0AUE2</accession>
<dbReference type="InterPro" id="IPR022310">
    <property type="entry name" value="NAD/GMP_synthase"/>
</dbReference>
<feature type="binding site" description="in other chain" evidence="8">
    <location>
        <position position="116"/>
    </location>
    <ligand>
        <name>deamido-NAD(+)</name>
        <dbReference type="ChEBI" id="CHEBI:58437"/>
        <note>ligand shared between two neighboring subunits</note>
    </ligand>
</feature>
<keyword evidence="7 8" id="KW-0520">NAD</keyword>
<reference evidence="12 13" key="1">
    <citation type="submission" date="2023-07" db="EMBL/GenBank/DDBJ databases">
        <title>Genomic Encyclopedia of Type Strains, Phase IV (KMG-IV): sequencing the most valuable type-strain genomes for metagenomic binning, comparative biology and taxonomic classification.</title>
        <authorList>
            <person name="Goeker M."/>
        </authorList>
    </citation>
    <scope>NUCLEOTIDE SEQUENCE [LARGE SCALE GENOMIC DNA]</scope>
    <source>
        <strain evidence="12 13">DSM 22616</strain>
    </source>
</reference>
<dbReference type="HAMAP" id="MF_00193">
    <property type="entry name" value="NadE_ammonia_dep"/>
    <property type="match status" value="1"/>
</dbReference>
<keyword evidence="2 8" id="KW-0436">Ligase</keyword>
<comment type="catalytic activity">
    <reaction evidence="8 10">
        <text>deamido-NAD(+) + NH4(+) + ATP = AMP + diphosphate + NAD(+) + H(+)</text>
        <dbReference type="Rhea" id="RHEA:21188"/>
        <dbReference type="ChEBI" id="CHEBI:15378"/>
        <dbReference type="ChEBI" id="CHEBI:28938"/>
        <dbReference type="ChEBI" id="CHEBI:30616"/>
        <dbReference type="ChEBI" id="CHEBI:33019"/>
        <dbReference type="ChEBI" id="CHEBI:57540"/>
        <dbReference type="ChEBI" id="CHEBI:58437"/>
        <dbReference type="ChEBI" id="CHEBI:456215"/>
        <dbReference type="EC" id="6.3.1.5"/>
    </reaction>
</comment>
<feature type="binding site" evidence="8">
    <location>
        <position position="141"/>
    </location>
    <ligand>
        <name>Mg(2+)</name>
        <dbReference type="ChEBI" id="CHEBI:18420"/>
    </ligand>
</feature>
<dbReference type="PANTHER" id="PTHR23090">
    <property type="entry name" value="NH 3 /GLUTAMINE-DEPENDENT NAD + SYNTHETASE"/>
    <property type="match status" value="1"/>
</dbReference>
<dbReference type="EMBL" id="JAUSTN010000002">
    <property type="protein sequence ID" value="MDQ0274474.1"/>
    <property type="molecule type" value="Genomic_DNA"/>
</dbReference>
<evidence type="ECO:0000256" key="1">
    <source>
        <dbReference type="ARBA" id="ARBA00005859"/>
    </source>
</evidence>
<dbReference type="InterPro" id="IPR014729">
    <property type="entry name" value="Rossmann-like_a/b/a_fold"/>
</dbReference>
<evidence type="ECO:0000256" key="2">
    <source>
        <dbReference type="ARBA" id="ARBA00022598"/>
    </source>
</evidence>
<keyword evidence="6 8" id="KW-0460">Magnesium</keyword>
<feature type="binding site" evidence="8">
    <location>
        <position position="165"/>
    </location>
    <ligand>
        <name>ATP</name>
        <dbReference type="ChEBI" id="CHEBI:30616"/>
    </ligand>
</feature>
<dbReference type="Proteomes" id="UP001236559">
    <property type="component" value="Unassembled WGS sequence"/>
</dbReference>
<feature type="binding site" description="in other chain" evidence="8">
    <location>
        <position position="149"/>
    </location>
    <ligand>
        <name>deamido-NAD(+)</name>
        <dbReference type="ChEBI" id="CHEBI:58437"/>
        <note>ligand shared between two neighboring subunits</note>
    </ligand>
</feature>
<evidence type="ECO:0000256" key="8">
    <source>
        <dbReference type="HAMAP-Rule" id="MF_00193"/>
    </source>
</evidence>
<comment type="subunit">
    <text evidence="8">Homodimer.</text>
</comment>
<evidence type="ECO:0000256" key="7">
    <source>
        <dbReference type="ARBA" id="ARBA00023027"/>
    </source>
</evidence>
<dbReference type="PANTHER" id="PTHR23090:SF9">
    <property type="entry name" value="GLUTAMINE-DEPENDENT NAD(+) SYNTHETASE"/>
    <property type="match status" value="1"/>
</dbReference>
<keyword evidence="3 8" id="KW-0479">Metal-binding</keyword>
<dbReference type="Pfam" id="PF02540">
    <property type="entry name" value="NAD_synthase"/>
    <property type="match status" value="1"/>
</dbReference>
<evidence type="ECO:0000256" key="6">
    <source>
        <dbReference type="ARBA" id="ARBA00022842"/>
    </source>
</evidence>
<feature type="binding site" evidence="8">
    <location>
        <begin position="35"/>
        <end position="42"/>
    </location>
    <ligand>
        <name>ATP</name>
        <dbReference type="ChEBI" id="CHEBI:30616"/>
    </ligand>
</feature>
<feature type="binding site" evidence="8">
    <location>
        <position position="156"/>
    </location>
    <ligand>
        <name>deamido-NAD(+)</name>
        <dbReference type="ChEBI" id="CHEBI:58437"/>
        <note>ligand shared between two neighboring subunits</note>
    </ligand>
</feature>
<comment type="similarity">
    <text evidence="1 8 9">Belongs to the NAD synthetase family.</text>
</comment>
<dbReference type="SUPFAM" id="SSF52402">
    <property type="entry name" value="Adenine nucleotide alpha hydrolases-like"/>
    <property type="match status" value="1"/>
</dbReference>
<evidence type="ECO:0000256" key="9">
    <source>
        <dbReference type="RuleBase" id="RU003811"/>
    </source>
</evidence>
<comment type="function">
    <text evidence="8">Catalyzes the ATP-dependent amidation of deamido-NAD to form NAD. Uses ammonia as a nitrogen source.</text>
</comment>
<evidence type="ECO:0000313" key="13">
    <source>
        <dbReference type="Proteomes" id="UP001236559"/>
    </source>
</evidence>
<sequence>MKVKKITDYDKKIEEIVESLKDTVKQAGAKGLVFGLSGGIDSAVIAGLAKRAFKDDSLGIIMPIDSIKEDEIHARLVGENTGIKVEYVDLSKTYHELIKASFDSENKMAKSNIKPRLRMTNLYYYAQSLNYLVCGSSNASEYYVGYFTKHGDSGADIFPIIDILKTDIFEIAKHLNLPKEIIEKKPSAGLWKGQTDEDEMGFTYEELDNYILNGEIADKNKKEKIDRMHKNTSHKRNLDIF</sequence>
<feature type="binding site" evidence="8">
    <location>
        <position position="187"/>
    </location>
    <ligand>
        <name>ATP</name>
        <dbReference type="ChEBI" id="CHEBI:30616"/>
    </ligand>
</feature>
<comment type="caution">
    <text evidence="12">The sequence shown here is derived from an EMBL/GenBank/DDBJ whole genome shotgun (WGS) entry which is preliminary data.</text>
</comment>
<keyword evidence="13" id="KW-1185">Reference proteome</keyword>
<name>A0ABU0AUE2_9FIRM</name>
<keyword evidence="5 8" id="KW-0067">ATP-binding</keyword>
<proteinExistence type="inferred from homology"/>